<evidence type="ECO:0000256" key="5">
    <source>
        <dbReference type="ARBA" id="ARBA00022679"/>
    </source>
</evidence>
<evidence type="ECO:0000256" key="4">
    <source>
        <dbReference type="ARBA" id="ARBA00022490"/>
    </source>
</evidence>
<protein>
    <recommendedName>
        <fullName evidence="11">tRNA-2-methylthio-N(6)-dimethylallyladenosine synthase</fullName>
        <ecNumber evidence="10">2.8.4.3</ecNumber>
    </recommendedName>
    <alternativeName>
        <fullName evidence="13">(Dimethylallyl)adenosine tRNA methylthiotransferase MiaB</fullName>
    </alternativeName>
    <alternativeName>
        <fullName evidence="12">tRNA-i(6)A37 methylthiotransferase</fullName>
    </alternativeName>
</protein>
<evidence type="ECO:0000256" key="6">
    <source>
        <dbReference type="ARBA" id="ARBA00022691"/>
    </source>
</evidence>
<comment type="caution">
    <text evidence="17">The sequence shown here is derived from an EMBL/GenBank/DDBJ whole genome shotgun (WGS) entry which is preliminary data.</text>
</comment>
<dbReference type="InterPro" id="IPR002792">
    <property type="entry name" value="TRAM_dom"/>
</dbReference>
<dbReference type="EC" id="2.8.4.3" evidence="10"/>
<evidence type="ECO:0000256" key="13">
    <source>
        <dbReference type="ARBA" id="ARBA00081141"/>
    </source>
</evidence>
<keyword evidence="4" id="KW-0963">Cytoplasm</keyword>
<evidence type="ECO:0000256" key="2">
    <source>
        <dbReference type="ARBA" id="ARBA00003234"/>
    </source>
</evidence>
<dbReference type="InterPro" id="IPR020612">
    <property type="entry name" value="Methylthiotransferase_CS"/>
</dbReference>
<sequence length="407" mass="46103">MNVCDSDMLDSVFLAYGASKVNNLSEADVVILNTCSVRVQSEQKAFSYLGRVKEFKQKKTCIKIVVIGCMAERLGHNIKKRFNSVDLIIGAKDIDNAALRIMNLFCTNYSAKKVNPEIKSEIVRYVTIMRGCDNYCSYCTVPFVRGREISINYETIVNKCSSMVKNGAREIILLGQNVNSYQYEDINFASLIKKIVTIENLERIRFITNHPKDLSDDLVKIMATEPKVCSHIHLPMQSASDKILKAMNRKYSYEHYLKLIKKLRTAVPSVSVTTDIIVGFPGETNEDFENTLKAVKTIRFGGLYVFRYSPRPNTTAAAMIDDVPFEEKKRRHAIILKESNKISIEIVSEMLGSIQQVLVEEIKNGIIKARTRTGRKVFAEGRKEYVGKHINVNIKEAKINSLFGDIV</sequence>
<evidence type="ECO:0000256" key="8">
    <source>
        <dbReference type="ARBA" id="ARBA00023004"/>
    </source>
</evidence>
<dbReference type="InterPro" id="IPR005839">
    <property type="entry name" value="Methylthiotransferase"/>
</dbReference>
<evidence type="ECO:0000259" key="14">
    <source>
        <dbReference type="PROSITE" id="PS50926"/>
    </source>
</evidence>
<dbReference type="InterPro" id="IPR038135">
    <property type="entry name" value="Methylthiotransferase_N_sf"/>
</dbReference>
<dbReference type="Pfam" id="PF00919">
    <property type="entry name" value="UPF0004"/>
    <property type="match status" value="1"/>
</dbReference>
<keyword evidence="5" id="KW-0808">Transferase</keyword>
<dbReference type="SUPFAM" id="SSF102114">
    <property type="entry name" value="Radical SAM enzymes"/>
    <property type="match status" value="1"/>
</dbReference>
<dbReference type="InterPro" id="IPR023404">
    <property type="entry name" value="rSAM_horseshoe"/>
</dbReference>
<evidence type="ECO:0000256" key="3">
    <source>
        <dbReference type="ARBA" id="ARBA00022485"/>
    </source>
</evidence>
<dbReference type="GO" id="GO:0051539">
    <property type="term" value="F:4 iron, 4 sulfur cluster binding"/>
    <property type="evidence" value="ECO:0007669"/>
    <property type="project" value="UniProtKB-KW"/>
</dbReference>
<keyword evidence="8" id="KW-0408">Iron</keyword>
<dbReference type="EMBL" id="LNVX01000237">
    <property type="protein sequence ID" value="OEG71070.1"/>
    <property type="molecule type" value="Genomic_DNA"/>
</dbReference>
<evidence type="ECO:0000256" key="12">
    <source>
        <dbReference type="ARBA" id="ARBA00080698"/>
    </source>
</evidence>
<feature type="domain" description="Radical SAM core" evidence="16">
    <location>
        <begin position="118"/>
        <end position="345"/>
    </location>
</feature>
<evidence type="ECO:0000313" key="17">
    <source>
        <dbReference type="EMBL" id="OEG71070.1"/>
    </source>
</evidence>
<dbReference type="GO" id="GO:0005829">
    <property type="term" value="C:cytosol"/>
    <property type="evidence" value="ECO:0007669"/>
    <property type="project" value="TreeGrafter"/>
</dbReference>
<dbReference type="NCBIfam" id="TIGR00089">
    <property type="entry name" value="MiaB/RimO family radical SAM methylthiotransferase"/>
    <property type="match status" value="1"/>
</dbReference>
<dbReference type="PROSITE" id="PS51918">
    <property type="entry name" value="RADICAL_SAM"/>
    <property type="match status" value="1"/>
</dbReference>
<dbReference type="Proteomes" id="UP000095237">
    <property type="component" value="Unassembled WGS sequence"/>
</dbReference>
<dbReference type="SFLD" id="SFLDG01082">
    <property type="entry name" value="B12-binding_domain_containing"/>
    <property type="match status" value="1"/>
</dbReference>
<evidence type="ECO:0000259" key="15">
    <source>
        <dbReference type="PROSITE" id="PS51449"/>
    </source>
</evidence>
<evidence type="ECO:0000256" key="1">
    <source>
        <dbReference type="ARBA" id="ARBA00001966"/>
    </source>
</evidence>
<reference evidence="17 18" key="1">
    <citation type="submission" date="2015-11" db="EMBL/GenBank/DDBJ databases">
        <title>Evidence for parallel genomic evolution in an endosymbiosis of termite gut flagellates.</title>
        <authorList>
            <person name="Zheng H."/>
        </authorList>
    </citation>
    <scope>NUCLEOTIDE SEQUENCE [LARGE SCALE GENOMIC DNA]</scope>
    <source>
        <strain evidence="17 18">CET450</strain>
    </source>
</reference>
<dbReference type="InterPro" id="IPR058240">
    <property type="entry name" value="rSAM_sf"/>
</dbReference>
<feature type="domain" description="MTTase N-terminal" evidence="15">
    <location>
        <begin position="1"/>
        <end position="107"/>
    </location>
</feature>
<dbReference type="GO" id="GO:0035597">
    <property type="term" value="F:tRNA-2-methylthio-N(6)-dimethylallyladenosine(37) synthase activity"/>
    <property type="evidence" value="ECO:0007669"/>
    <property type="project" value="UniProtKB-EC"/>
</dbReference>
<evidence type="ECO:0000256" key="9">
    <source>
        <dbReference type="ARBA" id="ARBA00023014"/>
    </source>
</evidence>
<keyword evidence="9" id="KW-0411">Iron-sulfur</keyword>
<dbReference type="Gene3D" id="3.80.30.20">
    <property type="entry name" value="tm_1862 like domain"/>
    <property type="match status" value="1"/>
</dbReference>
<evidence type="ECO:0000313" key="18">
    <source>
        <dbReference type="Proteomes" id="UP000095237"/>
    </source>
</evidence>
<evidence type="ECO:0000256" key="10">
    <source>
        <dbReference type="ARBA" id="ARBA00033765"/>
    </source>
</evidence>
<evidence type="ECO:0000256" key="11">
    <source>
        <dbReference type="ARBA" id="ARBA00068570"/>
    </source>
</evidence>
<dbReference type="PANTHER" id="PTHR43020">
    <property type="entry name" value="CDK5 REGULATORY SUBUNIT-ASSOCIATED PROTEIN 1"/>
    <property type="match status" value="1"/>
</dbReference>
<dbReference type="Pfam" id="PF01938">
    <property type="entry name" value="TRAM"/>
    <property type="match status" value="1"/>
</dbReference>
<dbReference type="CDD" id="cd01335">
    <property type="entry name" value="Radical_SAM"/>
    <property type="match status" value="1"/>
</dbReference>
<dbReference type="InterPro" id="IPR013848">
    <property type="entry name" value="Methylthiotransferase_N"/>
</dbReference>
<comment type="cofactor">
    <cofactor evidence="1">
        <name>[4Fe-4S] cluster</name>
        <dbReference type="ChEBI" id="CHEBI:49883"/>
    </cofactor>
</comment>
<gene>
    <name evidence="17" type="ORF">ATZ36_02945</name>
</gene>
<dbReference type="SMART" id="SM00729">
    <property type="entry name" value="Elp3"/>
    <property type="match status" value="1"/>
</dbReference>
<dbReference type="FunFam" id="3.40.50.12160:FF:000003">
    <property type="entry name" value="CDK5 regulatory subunit-associated protein 1"/>
    <property type="match status" value="1"/>
</dbReference>
<keyword evidence="6" id="KW-0949">S-adenosyl-L-methionine</keyword>
<dbReference type="InterPro" id="IPR006638">
    <property type="entry name" value="Elp3/MiaA/NifB-like_rSAM"/>
</dbReference>
<dbReference type="PROSITE" id="PS51449">
    <property type="entry name" value="MTTASE_N"/>
    <property type="match status" value="1"/>
</dbReference>
<dbReference type="SFLD" id="SFLDS00029">
    <property type="entry name" value="Radical_SAM"/>
    <property type="match status" value="1"/>
</dbReference>
<comment type="function">
    <text evidence="2">Catalyzes the methylthiolation of N6-(dimethylallyl)adenosine (i(6)A), leading to the formation of 2-methylthio-N6-(dimethylallyl)adenosine (ms(2)i(6)A) at position 37 in tRNAs that read codons beginning with uridine.</text>
</comment>
<dbReference type="Pfam" id="PF04055">
    <property type="entry name" value="Radical_SAM"/>
    <property type="match status" value="1"/>
</dbReference>
<dbReference type="PROSITE" id="PS01278">
    <property type="entry name" value="MTTASE_RADICAL"/>
    <property type="match status" value="1"/>
</dbReference>
<dbReference type="AlphaFoldDB" id="A0A1E5IKQ4"/>
<dbReference type="NCBIfam" id="TIGR01574">
    <property type="entry name" value="miaB-methiolase"/>
    <property type="match status" value="1"/>
</dbReference>
<evidence type="ECO:0000259" key="16">
    <source>
        <dbReference type="PROSITE" id="PS51918"/>
    </source>
</evidence>
<organism evidence="17 18">
    <name type="scientific">Endomicrobium trichonymphae</name>
    <dbReference type="NCBI Taxonomy" id="1408204"/>
    <lineage>
        <taxon>Bacteria</taxon>
        <taxon>Pseudomonadati</taxon>
        <taxon>Elusimicrobiota</taxon>
        <taxon>Endomicrobiia</taxon>
        <taxon>Endomicrobiales</taxon>
        <taxon>Endomicrobiaceae</taxon>
        <taxon>Candidatus Endomicrobiellum</taxon>
    </lineage>
</organism>
<dbReference type="Gene3D" id="3.40.50.12160">
    <property type="entry name" value="Methylthiotransferase, N-terminal domain"/>
    <property type="match status" value="1"/>
</dbReference>
<dbReference type="SFLD" id="SFLDG01061">
    <property type="entry name" value="methylthiotransferase"/>
    <property type="match status" value="1"/>
</dbReference>
<dbReference type="InterPro" id="IPR007197">
    <property type="entry name" value="rSAM"/>
</dbReference>
<keyword evidence="18" id="KW-1185">Reference proteome</keyword>
<name>A0A1E5IKQ4_ENDTX</name>
<proteinExistence type="predicted"/>
<dbReference type="FunFam" id="3.80.30.20:FF:000001">
    <property type="entry name" value="tRNA-2-methylthio-N(6)-dimethylallyladenosine synthase 2"/>
    <property type="match status" value="1"/>
</dbReference>
<keyword evidence="7" id="KW-0479">Metal-binding</keyword>
<keyword evidence="3" id="KW-0004">4Fe-4S</keyword>
<dbReference type="GO" id="GO:0046872">
    <property type="term" value="F:metal ion binding"/>
    <property type="evidence" value="ECO:0007669"/>
    <property type="project" value="UniProtKB-KW"/>
</dbReference>
<evidence type="ECO:0000256" key="7">
    <source>
        <dbReference type="ARBA" id="ARBA00022723"/>
    </source>
</evidence>
<dbReference type="PROSITE" id="PS50926">
    <property type="entry name" value="TRAM"/>
    <property type="match status" value="1"/>
</dbReference>
<feature type="domain" description="TRAM" evidence="14">
    <location>
        <begin position="348"/>
        <end position="407"/>
    </location>
</feature>
<dbReference type="PANTHER" id="PTHR43020:SF2">
    <property type="entry name" value="MITOCHONDRIAL TRNA METHYLTHIOTRANSFERASE CDK5RAP1"/>
    <property type="match status" value="1"/>
</dbReference>
<accession>A0A1E5IKQ4</accession>